<comment type="caution">
    <text evidence="2">The sequence shown here is derived from an EMBL/GenBank/DDBJ whole genome shotgun (WGS) entry which is preliminary data.</text>
</comment>
<proteinExistence type="predicted"/>
<keyword evidence="1" id="KW-0812">Transmembrane</keyword>
<reference evidence="3" key="1">
    <citation type="journal article" date="2019" name="Int. J. Syst. Evol. Microbiol.">
        <title>The Global Catalogue of Microorganisms (GCM) 10K type strain sequencing project: providing services to taxonomists for standard genome sequencing and annotation.</title>
        <authorList>
            <consortium name="The Broad Institute Genomics Platform"/>
            <consortium name="The Broad Institute Genome Sequencing Center for Infectious Disease"/>
            <person name="Wu L."/>
            <person name="Ma J."/>
        </authorList>
    </citation>
    <scope>NUCLEOTIDE SEQUENCE [LARGE SCALE GENOMIC DNA]</scope>
    <source>
        <strain evidence="3">JCM 14307</strain>
    </source>
</reference>
<feature type="transmembrane region" description="Helical" evidence="1">
    <location>
        <begin position="12"/>
        <end position="31"/>
    </location>
</feature>
<keyword evidence="3" id="KW-1185">Reference proteome</keyword>
<gene>
    <name evidence="2" type="ORF">GCM10009745_66390</name>
</gene>
<sequence>MKLPVSVMVTGTVARPLTATLVLFIVMLVIVRSGSGEADAVVGASTAPASGNTAIAVSNFFIVRLL</sequence>
<evidence type="ECO:0008006" key="4">
    <source>
        <dbReference type="Google" id="ProtNLM"/>
    </source>
</evidence>
<name>A0ABP4UU89_9ACTN</name>
<organism evidence="2 3">
    <name type="scientific">Kribbella yunnanensis</name>
    <dbReference type="NCBI Taxonomy" id="190194"/>
    <lineage>
        <taxon>Bacteria</taxon>
        <taxon>Bacillati</taxon>
        <taxon>Actinomycetota</taxon>
        <taxon>Actinomycetes</taxon>
        <taxon>Propionibacteriales</taxon>
        <taxon>Kribbellaceae</taxon>
        <taxon>Kribbella</taxon>
    </lineage>
</organism>
<protein>
    <recommendedName>
        <fullName evidence="4">Secreted peptide</fullName>
    </recommendedName>
</protein>
<dbReference type="EMBL" id="BAAANF010000022">
    <property type="protein sequence ID" value="GAA1709207.1"/>
    <property type="molecule type" value="Genomic_DNA"/>
</dbReference>
<keyword evidence="1" id="KW-1133">Transmembrane helix</keyword>
<keyword evidence="1" id="KW-0472">Membrane</keyword>
<evidence type="ECO:0000313" key="3">
    <source>
        <dbReference type="Proteomes" id="UP001500280"/>
    </source>
</evidence>
<accession>A0ABP4UU89</accession>
<dbReference type="Proteomes" id="UP001500280">
    <property type="component" value="Unassembled WGS sequence"/>
</dbReference>
<evidence type="ECO:0000256" key="1">
    <source>
        <dbReference type="SAM" id="Phobius"/>
    </source>
</evidence>
<evidence type="ECO:0000313" key="2">
    <source>
        <dbReference type="EMBL" id="GAA1709207.1"/>
    </source>
</evidence>